<proteinExistence type="predicted"/>
<feature type="transmembrane region" description="Helical" evidence="1">
    <location>
        <begin position="335"/>
        <end position="360"/>
    </location>
</feature>
<evidence type="ECO:0000313" key="2">
    <source>
        <dbReference type="EMBL" id="VAX03154.1"/>
    </source>
</evidence>
<feature type="transmembrane region" description="Helical" evidence="1">
    <location>
        <begin position="119"/>
        <end position="149"/>
    </location>
</feature>
<feature type="transmembrane region" description="Helical" evidence="1">
    <location>
        <begin position="251"/>
        <end position="269"/>
    </location>
</feature>
<feature type="transmembrane region" description="Helical" evidence="1">
    <location>
        <begin position="155"/>
        <end position="171"/>
    </location>
</feature>
<name>A0A3B1ATM4_9ZZZZ</name>
<reference evidence="2" key="1">
    <citation type="submission" date="2018-06" db="EMBL/GenBank/DDBJ databases">
        <authorList>
            <person name="Zhirakovskaya E."/>
        </authorList>
    </citation>
    <scope>NUCLEOTIDE SEQUENCE</scope>
</reference>
<sequence>MARLNVTAADPMKNRVTIADCRGYLIVDGEISITEQCQPARHRNNPDSLLHIFSLLLFLLVCAGYFAVPLWDSDFWWHIASGREILQNGIPDADPFGVFPSTDIVRNDTVLKGQWLGQVVLFTVFEAGGVNAVVAFRVLVLLACVALVWWRCRQLNVGLLALWLVLILVGLNAGNFGGERPQLLSFLFAALFFVTIDLAEKNRWWLFALPVITVLWANSHGGVLLGVALLGLWTLLRLFDANAGWQEKRPWLLAAGAVVLASLLTPNGLQTYLYLLDLEGSVLQARTSEYISAFQLYTLGYIWQQVWVVAFYIVALVAAVSMFQRRQWQYLASTVFLGAISASSFRYFVFFIFLCAPYIAWAVQDTLKKLPELKPNITRIAQGVLLFSLFGLLIVSLLRGTMFRGGFYQEIYPVEMANFVQENNLRGRTFNNMEWGGYLLWRLTPQVTPYIDGRMLDEKRFPPYTNILWATPPGIQWFEHENFQLVMMPYHGRYDPQRYKLLDYLRAQPEWLLVYRDAKGVVFLRDDRRKNN</sequence>
<keyword evidence="1" id="KW-1133">Transmembrane helix</keyword>
<gene>
    <name evidence="2" type="ORF">MNBD_GAMMA19-1963</name>
</gene>
<organism evidence="2">
    <name type="scientific">hydrothermal vent metagenome</name>
    <dbReference type="NCBI Taxonomy" id="652676"/>
    <lineage>
        <taxon>unclassified sequences</taxon>
        <taxon>metagenomes</taxon>
        <taxon>ecological metagenomes</taxon>
    </lineage>
</organism>
<evidence type="ECO:0000256" key="1">
    <source>
        <dbReference type="SAM" id="Phobius"/>
    </source>
</evidence>
<feature type="transmembrane region" description="Helical" evidence="1">
    <location>
        <begin position="302"/>
        <end position="323"/>
    </location>
</feature>
<accession>A0A3B1ATM4</accession>
<evidence type="ECO:0008006" key="3">
    <source>
        <dbReference type="Google" id="ProtNLM"/>
    </source>
</evidence>
<dbReference type="AlphaFoldDB" id="A0A3B1ATM4"/>
<keyword evidence="1" id="KW-0812">Transmembrane</keyword>
<protein>
    <recommendedName>
        <fullName evidence="3">Glycosyltransferase RgtA/B/C/D-like domain-containing protein</fullName>
    </recommendedName>
</protein>
<keyword evidence="1" id="KW-0472">Membrane</keyword>
<feature type="transmembrane region" description="Helical" evidence="1">
    <location>
        <begin position="219"/>
        <end position="239"/>
    </location>
</feature>
<dbReference type="EMBL" id="UOFV01000375">
    <property type="protein sequence ID" value="VAX03154.1"/>
    <property type="molecule type" value="Genomic_DNA"/>
</dbReference>
<feature type="transmembrane region" description="Helical" evidence="1">
    <location>
        <begin position="49"/>
        <end position="68"/>
    </location>
</feature>
<feature type="transmembrane region" description="Helical" evidence="1">
    <location>
        <begin position="380"/>
        <end position="398"/>
    </location>
</feature>